<dbReference type="Proteomes" id="UP000230750">
    <property type="component" value="Unassembled WGS sequence"/>
</dbReference>
<keyword evidence="2 4" id="KW-0285">Flavoprotein</keyword>
<organism evidence="7 8">
    <name type="scientific">Stichopus japonicus</name>
    <name type="common">Sea cucumber</name>
    <dbReference type="NCBI Taxonomy" id="307972"/>
    <lineage>
        <taxon>Eukaryota</taxon>
        <taxon>Metazoa</taxon>
        <taxon>Echinodermata</taxon>
        <taxon>Eleutherozoa</taxon>
        <taxon>Echinozoa</taxon>
        <taxon>Holothuroidea</taxon>
        <taxon>Aspidochirotacea</taxon>
        <taxon>Aspidochirotida</taxon>
        <taxon>Stichopodidae</taxon>
        <taxon>Apostichopus</taxon>
    </lineage>
</organism>
<dbReference type="InterPro" id="IPR005101">
    <property type="entry name" value="Cryptochr/Photolyase_FAD-bd"/>
</dbReference>
<dbReference type="Gene3D" id="1.25.40.80">
    <property type="match status" value="1"/>
</dbReference>
<comment type="cofactor">
    <cofactor evidence="4">
        <name>FAD</name>
        <dbReference type="ChEBI" id="CHEBI:57692"/>
    </cofactor>
    <text evidence="4">Binds 1 FAD per subunit.</text>
</comment>
<dbReference type="EMBL" id="MRZV01002115">
    <property type="protein sequence ID" value="PIK34639.1"/>
    <property type="molecule type" value="Genomic_DNA"/>
</dbReference>
<dbReference type="GO" id="GO:0045892">
    <property type="term" value="P:negative regulation of DNA-templated transcription"/>
    <property type="evidence" value="ECO:0007669"/>
    <property type="project" value="TreeGrafter"/>
</dbReference>
<proteinExistence type="inferred from homology"/>
<dbReference type="PANTHER" id="PTHR11455:SF30">
    <property type="entry name" value="CRYPTOCHROME-1"/>
    <property type="match status" value="1"/>
</dbReference>
<dbReference type="InterPro" id="IPR036155">
    <property type="entry name" value="Crypto/Photolyase_N_sf"/>
</dbReference>
<dbReference type="InterPro" id="IPR036134">
    <property type="entry name" value="Crypto/Photolyase_FAD-like_sf"/>
</dbReference>
<comment type="caution">
    <text evidence="7">The sequence shown here is derived from an EMBL/GenBank/DDBJ whole genome shotgun (WGS) entry which is preliminary data.</text>
</comment>
<evidence type="ECO:0000259" key="6">
    <source>
        <dbReference type="PROSITE" id="PS51645"/>
    </source>
</evidence>
<evidence type="ECO:0000313" key="8">
    <source>
        <dbReference type="Proteomes" id="UP000230750"/>
    </source>
</evidence>
<keyword evidence="3 4" id="KW-0274">FAD</keyword>
<feature type="site" description="Electron transfer via tryptophanyl radical" evidence="5">
    <location>
        <position position="328"/>
    </location>
</feature>
<evidence type="ECO:0000256" key="3">
    <source>
        <dbReference type="ARBA" id="ARBA00022827"/>
    </source>
</evidence>
<dbReference type="OrthoDB" id="435881at2759"/>
<dbReference type="PROSITE" id="PS51645">
    <property type="entry name" value="PHR_CRY_ALPHA_BETA"/>
    <property type="match status" value="1"/>
</dbReference>
<reference evidence="7 8" key="1">
    <citation type="journal article" date="2017" name="PLoS Biol.">
        <title>The sea cucumber genome provides insights into morphological evolution and visceral regeneration.</title>
        <authorList>
            <person name="Zhang X."/>
            <person name="Sun L."/>
            <person name="Yuan J."/>
            <person name="Sun Y."/>
            <person name="Gao Y."/>
            <person name="Zhang L."/>
            <person name="Li S."/>
            <person name="Dai H."/>
            <person name="Hamel J.F."/>
            <person name="Liu C."/>
            <person name="Yu Y."/>
            <person name="Liu S."/>
            <person name="Lin W."/>
            <person name="Guo K."/>
            <person name="Jin S."/>
            <person name="Xu P."/>
            <person name="Storey K.B."/>
            <person name="Huan P."/>
            <person name="Zhang T."/>
            <person name="Zhou Y."/>
            <person name="Zhang J."/>
            <person name="Lin C."/>
            <person name="Li X."/>
            <person name="Xing L."/>
            <person name="Huo D."/>
            <person name="Sun M."/>
            <person name="Wang L."/>
            <person name="Mercier A."/>
            <person name="Li F."/>
            <person name="Yang H."/>
            <person name="Xiang J."/>
        </authorList>
    </citation>
    <scope>NUCLEOTIDE SEQUENCE [LARGE SCALE GENOMIC DNA]</scope>
    <source>
        <strain evidence="7">Shaxun</strain>
        <tissue evidence="7">Muscle</tissue>
    </source>
</reference>
<gene>
    <name evidence="7" type="ORF">BSL78_28528</name>
</gene>
<dbReference type="AlphaFoldDB" id="A0A2G8JG08"/>
<dbReference type="Gene3D" id="3.40.50.620">
    <property type="entry name" value="HUPs"/>
    <property type="match status" value="1"/>
</dbReference>
<dbReference type="GO" id="GO:0032922">
    <property type="term" value="P:circadian regulation of gene expression"/>
    <property type="evidence" value="ECO:0007669"/>
    <property type="project" value="TreeGrafter"/>
</dbReference>
<evidence type="ECO:0000256" key="4">
    <source>
        <dbReference type="PIRSR" id="PIRSR602081-1"/>
    </source>
</evidence>
<dbReference type="InterPro" id="IPR014729">
    <property type="entry name" value="Rossmann-like_a/b/a_fold"/>
</dbReference>
<dbReference type="InterPro" id="IPR002081">
    <property type="entry name" value="Cryptochrome/DNA_photolyase_1"/>
</dbReference>
<feature type="site" description="Electron transfer via tryptophanyl radical" evidence="5">
    <location>
        <position position="351"/>
    </location>
</feature>
<evidence type="ECO:0000313" key="7">
    <source>
        <dbReference type="EMBL" id="PIK34639.1"/>
    </source>
</evidence>
<feature type="domain" description="Photolyase/cryptochrome alpha/beta" evidence="6">
    <location>
        <begin position="1"/>
        <end position="102"/>
    </location>
</feature>
<dbReference type="GO" id="GO:0043153">
    <property type="term" value="P:entrainment of circadian clock by photoperiod"/>
    <property type="evidence" value="ECO:0007669"/>
    <property type="project" value="TreeGrafter"/>
</dbReference>
<dbReference type="STRING" id="307972.A0A2G8JG08"/>
<dbReference type="SUPFAM" id="SSF52425">
    <property type="entry name" value="Cryptochrome/photolyase, N-terminal domain"/>
    <property type="match status" value="1"/>
</dbReference>
<feature type="binding site" evidence="4">
    <location>
        <begin position="243"/>
        <end position="250"/>
    </location>
    <ligand>
        <name>FAD</name>
        <dbReference type="ChEBI" id="CHEBI:57692"/>
    </ligand>
</feature>
<keyword evidence="8" id="KW-1185">Reference proteome</keyword>
<evidence type="ECO:0000256" key="5">
    <source>
        <dbReference type="PIRSR" id="PIRSR602081-2"/>
    </source>
</evidence>
<dbReference type="InterPro" id="IPR006050">
    <property type="entry name" value="DNA_photolyase_N"/>
</dbReference>
<dbReference type="GO" id="GO:0005634">
    <property type="term" value="C:nucleus"/>
    <property type="evidence" value="ECO:0007669"/>
    <property type="project" value="TreeGrafter"/>
</dbReference>
<dbReference type="Pfam" id="PF00875">
    <property type="entry name" value="DNA_photolyase"/>
    <property type="match status" value="1"/>
</dbReference>
<dbReference type="PANTHER" id="PTHR11455">
    <property type="entry name" value="CRYPTOCHROME"/>
    <property type="match status" value="1"/>
</dbReference>
<feature type="site" description="Electron transfer via tryptophanyl radical" evidence="5">
    <location>
        <position position="274"/>
    </location>
</feature>
<feature type="binding site" evidence="4">
    <location>
        <begin position="341"/>
        <end position="343"/>
    </location>
    <ligand>
        <name>FAD</name>
        <dbReference type="ChEBI" id="CHEBI:57692"/>
    </ligand>
</feature>
<dbReference type="FunFam" id="1.10.579.10:FF:000001">
    <property type="entry name" value="Cryptochrome 1"/>
    <property type="match status" value="1"/>
</dbReference>
<dbReference type="GO" id="GO:0071949">
    <property type="term" value="F:FAD binding"/>
    <property type="evidence" value="ECO:0007669"/>
    <property type="project" value="TreeGrafter"/>
</dbReference>
<dbReference type="Gene3D" id="1.10.579.10">
    <property type="entry name" value="DNA Cyclobutane Dipyrimidine Photolyase, subunit A, domain 3"/>
    <property type="match status" value="1"/>
</dbReference>
<dbReference type="SUPFAM" id="SSF48173">
    <property type="entry name" value="Cryptochrome/photolyase FAD-binding domain"/>
    <property type="match status" value="1"/>
</dbReference>
<evidence type="ECO:0000256" key="2">
    <source>
        <dbReference type="ARBA" id="ARBA00022630"/>
    </source>
</evidence>
<sequence>MIIVTFAFMIAYVSVNAFVTPSLFLLDCLEDLDKSLRKLNSRLFLVRGQPADVFPRLLKEWSITHLSFEEDCEPYGREKDQVIKALAQEAGVEVLRLNNNEPPLTYSRFQEIVSIIGPPEHPVAPVTAQDVEGVDMAIASDHYEKYGIPSLEELGFDTENIPVKVWVGGETEALQRLNRHLERKAWVANFERPRMSPIALNPSPTSLSPYLRFGCLSSRMFYWELTDLFIKRTNKIPLSLHGQLLWREFFFSVGCNNPNLDQMENNPICIQIPWDRNPDYLKRWAEGKTGFPWIDAIMTQLRLEGWIHPLARHAIACFLTRGDLWISWEEGVKVFEELLLDADWSVNAGNWIWLSCSSFYQQFFHCYCPVKFGRRTDPEGEFIRKYLPVLKNMPTKYIFDPWTAPVEVQEEAKCIIGKHYPAPIVNHAEASHTNIEKMKKVFKNISKYCGPGALKIDLDNFIFNKIFEFNNILVGQLRTMLIKSNVWKNKSYVSPVNTQKEAPKETTDSLCMQQQNVIQQVQKVYSSPVDMMKMPGMSHSQGGDQQRQVNFMGNQIGLAGSRVTQMSSNLQGMGHSFFS</sequence>
<accession>A0A2G8JG08</accession>
<dbReference type="Pfam" id="PF03441">
    <property type="entry name" value="FAD_binding_7"/>
    <property type="match status" value="1"/>
</dbReference>
<comment type="similarity">
    <text evidence="1">Belongs to the DNA photolyase class-1 family.</text>
</comment>
<name>A0A2G8JG08_STIJA</name>
<protein>
    <submittedName>
        <fullName evidence="7">Putative cryptochrome-1</fullName>
    </submittedName>
</protein>
<dbReference type="GO" id="GO:0005737">
    <property type="term" value="C:cytoplasm"/>
    <property type="evidence" value="ECO:0007669"/>
    <property type="project" value="TreeGrafter"/>
</dbReference>
<dbReference type="GO" id="GO:0003677">
    <property type="term" value="F:DNA binding"/>
    <property type="evidence" value="ECO:0007669"/>
    <property type="project" value="TreeGrafter"/>
</dbReference>
<evidence type="ECO:0000256" key="1">
    <source>
        <dbReference type="ARBA" id="ARBA00005862"/>
    </source>
</evidence>